<name>A0ABX7AF69_9GAMM</name>
<keyword evidence="2" id="KW-1185">Reference proteome</keyword>
<evidence type="ECO:0008006" key="3">
    <source>
        <dbReference type="Google" id="ProtNLM"/>
    </source>
</evidence>
<dbReference type="RefSeq" id="WP_337979712.1">
    <property type="nucleotide sequence ID" value="NZ_CP067099.1"/>
</dbReference>
<reference evidence="2" key="1">
    <citation type="submission" date="2021-01" db="EMBL/GenBank/DDBJ databases">
        <title>Providencia vermicola LLDRA6, a soil-borne Mn(II)-oxidizing bacterium, exploits a strategy of superoxide production coupled to hydrogen peroxide consumption to generate Mn oxides, as revealed by transcriptional up-regulation of genes for phenylacetic acid catabolism.</title>
        <authorList>
            <person name="Chen S."/>
            <person name="Ding Z."/>
            <person name="Chen J."/>
            <person name="Luo J."/>
            <person name="Ruan X."/>
            <person name="Li Z."/>
            <person name="Liao F."/>
            <person name="He J."/>
            <person name="Li D."/>
        </authorList>
    </citation>
    <scope>NUCLEOTIDE SEQUENCE [LARGE SCALE GENOMIC DNA]</scope>
    <source>
        <strain evidence="2">LLDRA6</strain>
    </source>
</reference>
<organism evidence="1 2">
    <name type="scientific">Providencia manganoxydans</name>
    <dbReference type="NCBI Taxonomy" id="2923283"/>
    <lineage>
        <taxon>Bacteria</taxon>
        <taxon>Pseudomonadati</taxon>
        <taxon>Pseudomonadota</taxon>
        <taxon>Gammaproteobacteria</taxon>
        <taxon>Enterobacterales</taxon>
        <taxon>Morganellaceae</taxon>
        <taxon>Providencia</taxon>
    </lineage>
</organism>
<gene>
    <name evidence="1" type="ORF">JI723_00875</name>
</gene>
<dbReference type="GeneID" id="92277223"/>
<evidence type="ECO:0000313" key="1">
    <source>
        <dbReference type="EMBL" id="QQO62583.1"/>
    </source>
</evidence>
<evidence type="ECO:0000313" key="2">
    <source>
        <dbReference type="Proteomes" id="UP000596157"/>
    </source>
</evidence>
<sequence>MKLVIINQRVILSLCLLMLTSYLSGCSNYSIARQNSNNTLQFVGHIYSKAIDIPSESIITLSLTSMRAEGDIKPHNLDYTFMNQEARRTAEFKIRVPKNFDETTEQLGLSARVEKNNELLMMSDKIIPLSKKSSDNIVLTVNPN</sequence>
<dbReference type="EMBL" id="CP067099">
    <property type="protein sequence ID" value="QQO62583.1"/>
    <property type="molecule type" value="Genomic_DNA"/>
</dbReference>
<proteinExistence type="predicted"/>
<protein>
    <recommendedName>
        <fullName evidence="3">Type III secretion system lipoprotein chaperone (YscW)</fullName>
    </recommendedName>
</protein>
<dbReference type="Proteomes" id="UP000596157">
    <property type="component" value="Chromosome"/>
</dbReference>
<accession>A0ABX7AF69</accession>